<gene>
    <name evidence="3" type="ORF">BJY01DRAFT_253133</name>
</gene>
<dbReference type="EMBL" id="JBFXLU010000225">
    <property type="protein sequence ID" value="KAL2834140.1"/>
    <property type="molecule type" value="Genomic_DNA"/>
</dbReference>
<feature type="compositionally biased region" description="Acidic residues" evidence="1">
    <location>
        <begin position="321"/>
        <end position="330"/>
    </location>
</feature>
<feature type="compositionally biased region" description="Basic and acidic residues" evidence="1">
    <location>
        <begin position="587"/>
        <end position="623"/>
    </location>
</feature>
<feature type="region of interest" description="Disordered" evidence="1">
    <location>
        <begin position="311"/>
        <end position="434"/>
    </location>
</feature>
<sequence>MSTAQFVRFQRLELKYHADGNGRCAALYGRVGRCRNSISLEAVSDIQQLQEKLIDDDTIEDADRADLLEQIARLRLCKRHAEDKKIAAAVLQWENEIKFPGVVAEPRTPMGKNSNQQIEFMNYTTAKSKINPYDLNHIDRKIRSSLAGKIGDEGKQAGHLYVFSYKGAKGKFKIGHGQRLTRVTEEHEKCYPGLELHCFIECPNALLMEGLVHEEFRQYRRVHTCQDCPNNKGKDTKHKEWFEARLQDILDSVTAWSLYARMFSTAGVSIDGMSRNIEKEGFSPREDRWRRWALAETMRWMDGIPLRGSVVPKRHLPTETNEPEPIDDSASEASSIFSGRRARSDTPGTTPGITPFTDSESVVHKRDYYSLSPAPARRQTESVELPDEVEDEDDLEGNDKPLNRVLFNATHSKRPQKPPSSGGSSTADSSEDTCPKALTSAMHKTASVDDDVRRILKKLTKMPDKPGTIYLTPHPGKKSSKMWFRQKGASRPRRFCELEPSWTLECTNAGAIQELVLAEFGGKKHDDECGIGQCRTSHTNWIKAPKKDIKASLQAWKALVEIDYEKTDLPPENFSQGPDRWRKWAVETAGKDKGGEGSEEETAGRKHLEQEGKLPKDSQRTSLEDPFPFKRASTSFFFWANSSKDGGGGGRTRRLLQRVKDRAKKTKSSRSDGSRDKR</sequence>
<feature type="compositionally biased region" description="Basic residues" evidence="1">
    <location>
        <begin position="651"/>
        <end position="668"/>
    </location>
</feature>
<keyword evidence="4" id="KW-1185">Reference proteome</keyword>
<protein>
    <recommendedName>
        <fullName evidence="2">Bacteriophage T5 Orf172 DNA-binding domain-containing protein</fullName>
    </recommendedName>
</protein>
<feature type="compositionally biased region" description="Low complexity" evidence="1">
    <location>
        <begin position="346"/>
        <end position="357"/>
    </location>
</feature>
<organism evidence="3 4">
    <name type="scientific">Aspergillus pseudoustus</name>
    <dbReference type="NCBI Taxonomy" id="1810923"/>
    <lineage>
        <taxon>Eukaryota</taxon>
        <taxon>Fungi</taxon>
        <taxon>Dikarya</taxon>
        <taxon>Ascomycota</taxon>
        <taxon>Pezizomycotina</taxon>
        <taxon>Eurotiomycetes</taxon>
        <taxon>Eurotiomycetidae</taxon>
        <taxon>Eurotiales</taxon>
        <taxon>Aspergillaceae</taxon>
        <taxon>Aspergillus</taxon>
        <taxon>Aspergillus subgen. Nidulantes</taxon>
    </lineage>
</organism>
<evidence type="ECO:0000313" key="3">
    <source>
        <dbReference type="EMBL" id="KAL2834140.1"/>
    </source>
</evidence>
<dbReference type="PANTHER" id="PTHR28094:SF1">
    <property type="entry name" value="MEIOTICALLY UP-REGULATED GENE 113 PROTEIN"/>
    <property type="match status" value="1"/>
</dbReference>
<feature type="region of interest" description="Disordered" evidence="1">
    <location>
        <begin position="587"/>
        <end position="626"/>
    </location>
</feature>
<accession>A0ABR4J2D8</accession>
<dbReference type="InterPro" id="IPR053006">
    <property type="entry name" value="Meiosis_regulatory"/>
</dbReference>
<feature type="compositionally biased region" description="Acidic residues" evidence="1">
    <location>
        <begin position="384"/>
        <end position="396"/>
    </location>
</feature>
<feature type="region of interest" description="Disordered" evidence="1">
    <location>
        <begin position="639"/>
        <end position="678"/>
    </location>
</feature>
<dbReference type="InterPro" id="IPR018306">
    <property type="entry name" value="Phage_T5_Orf172_DNA-bd"/>
</dbReference>
<evidence type="ECO:0000259" key="2">
    <source>
        <dbReference type="Pfam" id="PF10544"/>
    </source>
</evidence>
<evidence type="ECO:0000256" key="1">
    <source>
        <dbReference type="SAM" id="MobiDB-lite"/>
    </source>
</evidence>
<proteinExistence type="predicted"/>
<evidence type="ECO:0000313" key="4">
    <source>
        <dbReference type="Proteomes" id="UP001610446"/>
    </source>
</evidence>
<reference evidence="3 4" key="1">
    <citation type="submission" date="2024-07" db="EMBL/GenBank/DDBJ databases">
        <title>Section-level genome sequencing and comparative genomics of Aspergillus sections Usti and Cavernicolus.</title>
        <authorList>
            <consortium name="Lawrence Berkeley National Laboratory"/>
            <person name="Nybo J.L."/>
            <person name="Vesth T.C."/>
            <person name="Theobald S."/>
            <person name="Frisvad J.C."/>
            <person name="Larsen T.O."/>
            <person name="Kjaerboelling I."/>
            <person name="Rothschild-Mancinelli K."/>
            <person name="Lyhne E.K."/>
            <person name="Kogle M.E."/>
            <person name="Barry K."/>
            <person name="Clum A."/>
            <person name="Na H."/>
            <person name="Ledsgaard L."/>
            <person name="Lin J."/>
            <person name="Lipzen A."/>
            <person name="Kuo A."/>
            <person name="Riley R."/>
            <person name="Mondo S."/>
            <person name="Labutti K."/>
            <person name="Haridas S."/>
            <person name="Pangalinan J."/>
            <person name="Salamov A.A."/>
            <person name="Simmons B.A."/>
            <person name="Magnuson J.K."/>
            <person name="Chen J."/>
            <person name="Drula E."/>
            <person name="Henrissat B."/>
            <person name="Wiebenga A."/>
            <person name="Lubbers R.J."/>
            <person name="Gomes A.C."/>
            <person name="Makela M.R."/>
            <person name="Stajich J."/>
            <person name="Grigoriev I.V."/>
            <person name="Mortensen U.H."/>
            <person name="De Vries R.P."/>
            <person name="Baker S.E."/>
            <person name="Andersen M.R."/>
        </authorList>
    </citation>
    <scope>NUCLEOTIDE SEQUENCE [LARGE SCALE GENOMIC DNA]</scope>
    <source>
        <strain evidence="3 4">CBS 123904</strain>
    </source>
</reference>
<dbReference type="Pfam" id="PF10544">
    <property type="entry name" value="T5orf172"/>
    <property type="match status" value="1"/>
</dbReference>
<feature type="domain" description="Bacteriophage T5 Orf172 DNA-binding" evidence="2">
    <location>
        <begin position="158"/>
        <end position="256"/>
    </location>
</feature>
<dbReference type="Proteomes" id="UP001610446">
    <property type="component" value="Unassembled WGS sequence"/>
</dbReference>
<feature type="compositionally biased region" description="Basic and acidic residues" evidence="1">
    <location>
        <begin position="669"/>
        <end position="678"/>
    </location>
</feature>
<name>A0ABR4J2D8_9EURO</name>
<comment type="caution">
    <text evidence="3">The sequence shown here is derived from an EMBL/GenBank/DDBJ whole genome shotgun (WGS) entry which is preliminary data.</text>
</comment>
<dbReference type="PANTHER" id="PTHR28094">
    <property type="entry name" value="MEIOTICALLY UP-REGULATED GENE 113 PROTEIN"/>
    <property type="match status" value="1"/>
</dbReference>